<name>A0A0G0LL87_9BACT</name>
<dbReference type="STRING" id="1618572.UT17_C0001G0027"/>
<dbReference type="Pfam" id="PF00462">
    <property type="entry name" value="Glutaredoxin"/>
    <property type="match status" value="1"/>
</dbReference>
<evidence type="ECO:0000313" key="2">
    <source>
        <dbReference type="EMBL" id="KKQ92648.1"/>
    </source>
</evidence>
<comment type="caution">
    <text evidence="2">The sequence shown here is derived from an EMBL/GenBank/DDBJ whole genome shotgun (WGS) entry which is preliminary data.</text>
</comment>
<evidence type="ECO:0000313" key="3">
    <source>
        <dbReference type="Proteomes" id="UP000034774"/>
    </source>
</evidence>
<dbReference type="PROSITE" id="PS51354">
    <property type="entry name" value="GLUTAREDOXIN_2"/>
    <property type="match status" value="1"/>
</dbReference>
<accession>A0A0G0LL87</accession>
<dbReference type="CDD" id="cd02976">
    <property type="entry name" value="NrdH"/>
    <property type="match status" value="1"/>
</dbReference>
<feature type="domain" description="Glutaredoxin" evidence="1">
    <location>
        <begin position="3"/>
        <end position="54"/>
    </location>
</feature>
<dbReference type="Proteomes" id="UP000034774">
    <property type="component" value="Unassembled WGS sequence"/>
</dbReference>
<dbReference type="SUPFAM" id="SSF52833">
    <property type="entry name" value="Thioredoxin-like"/>
    <property type="match status" value="1"/>
</dbReference>
<dbReference type="Gene3D" id="3.40.30.10">
    <property type="entry name" value="Glutaredoxin"/>
    <property type="match status" value="1"/>
</dbReference>
<protein>
    <submittedName>
        <fullName evidence="2">Glutaredoxin</fullName>
    </submittedName>
</protein>
<organism evidence="2 3">
    <name type="scientific">Candidatus Woesebacteria bacterium GW2011_GWB1_39_10</name>
    <dbReference type="NCBI Taxonomy" id="1618572"/>
    <lineage>
        <taxon>Bacteria</taxon>
        <taxon>Candidatus Woeseibacteriota</taxon>
    </lineage>
</organism>
<dbReference type="InterPro" id="IPR036249">
    <property type="entry name" value="Thioredoxin-like_sf"/>
</dbReference>
<proteinExistence type="predicted"/>
<dbReference type="InterPro" id="IPR002109">
    <property type="entry name" value="Glutaredoxin"/>
</dbReference>
<reference evidence="2 3" key="1">
    <citation type="journal article" date="2015" name="Nature">
        <title>rRNA introns, odd ribosomes, and small enigmatic genomes across a large radiation of phyla.</title>
        <authorList>
            <person name="Brown C.T."/>
            <person name="Hug L.A."/>
            <person name="Thomas B.C."/>
            <person name="Sharon I."/>
            <person name="Castelle C.J."/>
            <person name="Singh A."/>
            <person name="Wilkins M.J."/>
            <person name="Williams K.H."/>
            <person name="Banfield J.F."/>
        </authorList>
    </citation>
    <scope>NUCLEOTIDE SEQUENCE [LARGE SCALE GENOMIC DNA]</scope>
</reference>
<sequence>MTITIYSTTTCPYCKMLKDYLGQKNLPFTEKFVDIDDAARDEMTASSGGFLGVPFSVVTKDDGSKETILGFDKGKLDSILATPRV</sequence>
<dbReference type="AlphaFoldDB" id="A0A0G0LL87"/>
<dbReference type="EMBL" id="LBVU01000001">
    <property type="protein sequence ID" value="KKQ92648.1"/>
    <property type="molecule type" value="Genomic_DNA"/>
</dbReference>
<gene>
    <name evidence="2" type="ORF">UT17_C0001G0027</name>
</gene>
<evidence type="ECO:0000259" key="1">
    <source>
        <dbReference type="Pfam" id="PF00462"/>
    </source>
</evidence>